<dbReference type="InterPro" id="IPR023210">
    <property type="entry name" value="NADP_OxRdtase_dom"/>
</dbReference>
<gene>
    <name evidence="5" type="ORF">LY89DRAFT_789525</name>
</gene>
<dbReference type="GeneID" id="28832991"/>
<dbReference type="OrthoDB" id="48988at2759"/>
<dbReference type="InterPro" id="IPR036812">
    <property type="entry name" value="NAD(P)_OxRdtase_dom_sf"/>
</dbReference>
<dbReference type="InParanoid" id="A0A132B795"/>
<dbReference type="InterPro" id="IPR050523">
    <property type="entry name" value="AKR_Detox_Biosynth"/>
</dbReference>
<dbReference type="EMBL" id="KQ947438">
    <property type="protein sequence ID" value="KUJ07869.1"/>
    <property type="molecule type" value="Genomic_DNA"/>
</dbReference>
<dbReference type="GO" id="GO:0016491">
    <property type="term" value="F:oxidoreductase activity"/>
    <property type="evidence" value="ECO:0007669"/>
    <property type="project" value="UniProtKB-KW"/>
</dbReference>
<dbReference type="RefSeq" id="XP_018062224.1">
    <property type="nucleotide sequence ID" value="XM_018223265.1"/>
</dbReference>
<dbReference type="SUPFAM" id="SSF51430">
    <property type="entry name" value="NAD(P)-linked oxidoreductase"/>
    <property type="match status" value="1"/>
</dbReference>
<dbReference type="Proteomes" id="UP000070700">
    <property type="component" value="Unassembled WGS sequence"/>
</dbReference>
<name>A0A132B795_MOLSC</name>
<evidence type="ECO:0000313" key="6">
    <source>
        <dbReference type="Proteomes" id="UP000070700"/>
    </source>
</evidence>
<evidence type="ECO:0000256" key="1">
    <source>
        <dbReference type="ARBA" id="ARBA00007905"/>
    </source>
</evidence>
<dbReference type="AlphaFoldDB" id="A0A132B795"/>
<evidence type="ECO:0000256" key="3">
    <source>
        <dbReference type="ARBA" id="ARBA00023002"/>
    </source>
</evidence>
<keyword evidence="3" id="KW-0560">Oxidoreductase</keyword>
<comment type="similarity">
    <text evidence="1">Belongs to the aldo/keto reductase family.</text>
</comment>
<keyword evidence="6" id="KW-1185">Reference proteome</keyword>
<dbReference type="Gene3D" id="3.20.20.100">
    <property type="entry name" value="NADP-dependent oxidoreductase domain"/>
    <property type="match status" value="1"/>
</dbReference>
<dbReference type="InterPro" id="IPR020471">
    <property type="entry name" value="AKR"/>
</dbReference>
<dbReference type="KEGG" id="psco:LY89DRAFT_789525"/>
<keyword evidence="2" id="KW-0521">NADP</keyword>
<dbReference type="PRINTS" id="PR00069">
    <property type="entry name" value="ALDKETRDTASE"/>
</dbReference>
<evidence type="ECO:0000256" key="2">
    <source>
        <dbReference type="ARBA" id="ARBA00022857"/>
    </source>
</evidence>
<sequence>MDSETVPRAQYRQLGQSGLKVSLPILGGMGMGDKSNGVSEEIFGKAIREYNIPRHKLIILTKCYNPARESNTPELLALNKKELEVHPDYVNQFGLSRQGIFNSVNASLRRLQLDYIDLLQIHRYDPETPIEETMKALHDLVQMGKVRYIGASSMWAYQFAMMQFCAEKHGWTKFISMQNNYSLLYREEEREMNKFCDETGVGLIPWGPLNTGRLARPSRDQTTARAKNQKVTTHDAAIIDRVEEIAGKKDCKMSQVALAWINERVASPISSFSSVARMDEALAANQIVLTEDEEKYLEELYEPRPIKGHSNWKGRLAYRK</sequence>
<organism evidence="5 6">
    <name type="scientific">Mollisia scopiformis</name>
    <name type="common">Conifer needle endophyte fungus</name>
    <name type="synonym">Phialocephala scopiformis</name>
    <dbReference type="NCBI Taxonomy" id="149040"/>
    <lineage>
        <taxon>Eukaryota</taxon>
        <taxon>Fungi</taxon>
        <taxon>Dikarya</taxon>
        <taxon>Ascomycota</taxon>
        <taxon>Pezizomycotina</taxon>
        <taxon>Leotiomycetes</taxon>
        <taxon>Helotiales</taxon>
        <taxon>Mollisiaceae</taxon>
        <taxon>Mollisia</taxon>
    </lineage>
</organism>
<evidence type="ECO:0000259" key="4">
    <source>
        <dbReference type="Pfam" id="PF00248"/>
    </source>
</evidence>
<reference evidence="5 6" key="1">
    <citation type="submission" date="2015-10" db="EMBL/GenBank/DDBJ databases">
        <title>Full genome of DAOMC 229536 Phialocephala scopiformis, a fungal endophyte of spruce producing the potent anti-insectan compound rugulosin.</title>
        <authorList>
            <consortium name="DOE Joint Genome Institute"/>
            <person name="Walker A.K."/>
            <person name="Frasz S.L."/>
            <person name="Seifert K.A."/>
            <person name="Miller J.D."/>
            <person name="Mondo S.J."/>
            <person name="Labutti K."/>
            <person name="Lipzen A."/>
            <person name="Dockter R."/>
            <person name="Kennedy M."/>
            <person name="Grigoriev I.V."/>
            <person name="Spatafora J.W."/>
        </authorList>
    </citation>
    <scope>NUCLEOTIDE SEQUENCE [LARGE SCALE GENOMIC DNA]</scope>
    <source>
        <strain evidence="5 6">CBS 120377</strain>
    </source>
</reference>
<protein>
    <submittedName>
        <fullName evidence="5">Aldo/keto reductase</fullName>
    </submittedName>
</protein>
<proteinExistence type="inferred from homology"/>
<accession>A0A132B795</accession>
<evidence type="ECO:0000313" key="5">
    <source>
        <dbReference type="EMBL" id="KUJ07869.1"/>
    </source>
</evidence>
<dbReference type="PANTHER" id="PTHR43364:SF9">
    <property type="entry name" value="OXIDOREDUCTASE"/>
    <property type="match status" value="1"/>
</dbReference>
<feature type="domain" description="NADP-dependent oxidoreductase" evidence="4">
    <location>
        <begin position="37"/>
        <end position="302"/>
    </location>
</feature>
<dbReference type="Pfam" id="PF00248">
    <property type="entry name" value="Aldo_ket_red"/>
    <property type="match status" value="1"/>
</dbReference>
<dbReference type="PANTHER" id="PTHR43364">
    <property type="entry name" value="NADH-SPECIFIC METHYLGLYOXAL REDUCTASE-RELATED"/>
    <property type="match status" value="1"/>
</dbReference>